<sequence>MSNNQQIEDASYTPVENRALATLPVANRAVLTREALDRATEERRLLGEYIASNMILEVDYGTVPGTNKRTLYKPGAEKLTQLFQCTPHYVLEDKKEDWTAPLFFYRYSCQLLNVHGVAVEEGVGCCSSWESKYRFRNESKKCPACGKATIIKSKAEYGGGWYCNKKRDGCGAKFGDDAPGIVDQKTGQVDNPEIYDQINTILKMAKKRALIDAAISLTRCSDLFTAGGGDDDQGGNNKGKKPAGAAAGGGLQDKDLVDTLAKTYRQAKTRADVLLVNKQVDENHDKLTPKGKEHLLGIAREVWKSLPEDPNASPATTPADQILANLKKLGLTWSQWAPTATQLLDRETLKALPAGWGLNHLKPADLDKLLQKTNQLAN</sequence>
<keyword evidence="3" id="KW-1185">Reference proteome</keyword>
<proteinExistence type="predicted"/>
<name>A0A8E6B6R9_9BACT</name>
<organism evidence="2 3">
    <name type="scientific">Telmatocola sphagniphila</name>
    <dbReference type="NCBI Taxonomy" id="1123043"/>
    <lineage>
        <taxon>Bacteria</taxon>
        <taxon>Pseudomonadati</taxon>
        <taxon>Planctomycetota</taxon>
        <taxon>Planctomycetia</taxon>
        <taxon>Gemmatales</taxon>
        <taxon>Gemmataceae</taxon>
    </lineage>
</organism>
<dbReference type="EMBL" id="CP074694">
    <property type="protein sequence ID" value="QVL32319.1"/>
    <property type="molecule type" value="Genomic_DNA"/>
</dbReference>
<gene>
    <name evidence="2" type="ORF">KIH39_26390</name>
</gene>
<reference evidence="2" key="1">
    <citation type="submission" date="2021-05" db="EMBL/GenBank/DDBJ databases">
        <title>Complete genome sequence of the cellulolytic planctomycete Telmatocola sphagniphila SP2T and characterization of the first cellulase from planctomycetes.</title>
        <authorList>
            <person name="Rakitin A.L."/>
            <person name="Beletsky A.V."/>
            <person name="Naumoff D.G."/>
            <person name="Kulichevskaya I.S."/>
            <person name="Mardanov A.V."/>
            <person name="Ravin N.V."/>
            <person name="Dedysh S.N."/>
        </authorList>
    </citation>
    <scope>NUCLEOTIDE SEQUENCE</scope>
    <source>
        <strain evidence="2">SP2T</strain>
    </source>
</reference>
<dbReference type="RefSeq" id="WP_213497161.1">
    <property type="nucleotide sequence ID" value="NZ_CP074694.1"/>
</dbReference>
<dbReference type="Proteomes" id="UP000676194">
    <property type="component" value="Chromosome"/>
</dbReference>
<evidence type="ECO:0000313" key="3">
    <source>
        <dbReference type="Proteomes" id="UP000676194"/>
    </source>
</evidence>
<dbReference type="AlphaFoldDB" id="A0A8E6B6R9"/>
<evidence type="ECO:0000256" key="1">
    <source>
        <dbReference type="SAM" id="MobiDB-lite"/>
    </source>
</evidence>
<feature type="region of interest" description="Disordered" evidence="1">
    <location>
        <begin position="228"/>
        <end position="249"/>
    </location>
</feature>
<accession>A0A8E6B6R9</accession>
<evidence type="ECO:0000313" key="2">
    <source>
        <dbReference type="EMBL" id="QVL32319.1"/>
    </source>
</evidence>
<protein>
    <submittedName>
        <fullName evidence="2">Uncharacterized protein</fullName>
    </submittedName>
</protein>
<dbReference type="KEGG" id="tsph:KIH39_26390"/>